<proteinExistence type="predicted"/>
<dbReference type="HOGENOM" id="CLU_2650050_0_0_12"/>
<dbReference type="PROSITE" id="PS51257">
    <property type="entry name" value="PROKAR_LIPOPROTEIN"/>
    <property type="match status" value="1"/>
</dbReference>
<protein>
    <recommendedName>
        <fullName evidence="3">Lipoprotein</fullName>
    </recommendedName>
</protein>
<dbReference type="EMBL" id="JH597773">
    <property type="protein sequence ID" value="EHQ06762.1"/>
    <property type="molecule type" value="Genomic_DNA"/>
</dbReference>
<gene>
    <name evidence="1" type="ORF">Lepil_2081</name>
</gene>
<dbReference type="STRING" id="183.GCA_002009735_03523"/>
<reference evidence="1 2" key="1">
    <citation type="submission" date="2011-10" db="EMBL/GenBank/DDBJ databases">
        <title>The Improved High-Quality Draft genome of Leptonema illini DSM 21528.</title>
        <authorList>
            <consortium name="US DOE Joint Genome Institute (JGI-PGF)"/>
            <person name="Lucas S."/>
            <person name="Copeland A."/>
            <person name="Lapidus A."/>
            <person name="Glavina del Rio T."/>
            <person name="Dalin E."/>
            <person name="Tice H."/>
            <person name="Bruce D."/>
            <person name="Goodwin L."/>
            <person name="Pitluck S."/>
            <person name="Peters L."/>
            <person name="Mikhailova N."/>
            <person name="Held B."/>
            <person name="Kyrpides N."/>
            <person name="Mavromatis K."/>
            <person name="Ivanova N."/>
            <person name="Markowitz V."/>
            <person name="Cheng J.-F."/>
            <person name="Hugenholtz P."/>
            <person name="Woyke T."/>
            <person name="Wu D."/>
            <person name="Gronow S."/>
            <person name="Wellnitz S."/>
            <person name="Brambilla E.-M."/>
            <person name="Klenk H.-P."/>
            <person name="Eisen J.A."/>
        </authorList>
    </citation>
    <scope>NUCLEOTIDE SEQUENCE [LARGE SCALE GENOMIC DNA]</scope>
    <source>
        <strain evidence="1 2">DSM 21528</strain>
    </source>
</reference>
<dbReference type="Proteomes" id="UP000005737">
    <property type="component" value="Unassembled WGS sequence"/>
</dbReference>
<evidence type="ECO:0000313" key="2">
    <source>
        <dbReference type="Proteomes" id="UP000005737"/>
    </source>
</evidence>
<evidence type="ECO:0008006" key="3">
    <source>
        <dbReference type="Google" id="ProtNLM"/>
    </source>
</evidence>
<organism evidence="1 2">
    <name type="scientific">Leptonema illini DSM 21528</name>
    <dbReference type="NCBI Taxonomy" id="929563"/>
    <lineage>
        <taxon>Bacteria</taxon>
        <taxon>Pseudomonadati</taxon>
        <taxon>Spirochaetota</taxon>
        <taxon>Spirochaetia</taxon>
        <taxon>Leptospirales</taxon>
        <taxon>Leptospiraceae</taxon>
        <taxon>Leptonema</taxon>
    </lineage>
</organism>
<dbReference type="AlphaFoldDB" id="H2CFR3"/>
<evidence type="ECO:0000313" key="1">
    <source>
        <dbReference type="EMBL" id="EHQ06762.1"/>
    </source>
</evidence>
<keyword evidence="2" id="KW-1185">Reference proteome</keyword>
<accession>H2CFR3</accession>
<name>H2CFR3_9LEPT</name>
<sequence>MSFYRLLLVSVAMTACSSPRSLCYQEADANDMCSVAVLFSSRQELADAGLLLCLESIQERQKCREQTALPIVPWAP</sequence>